<protein>
    <recommendedName>
        <fullName evidence="3">Halobacterial output domain-containing protein</fullName>
    </recommendedName>
</protein>
<dbReference type="EMBL" id="FOAD01000009">
    <property type="protein sequence ID" value="SEL83286.1"/>
    <property type="molecule type" value="Genomic_DNA"/>
</dbReference>
<evidence type="ECO:0008006" key="3">
    <source>
        <dbReference type="Google" id="ProtNLM"/>
    </source>
</evidence>
<dbReference type="Proteomes" id="UP000183894">
    <property type="component" value="Unassembled WGS sequence"/>
</dbReference>
<proteinExistence type="predicted"/>
<organism evidence="1 2">
    <name type="scientific">Haloferax larsenii</name>
    <dbReference type="NCBI Taxonomy" id="302484"/>
    <lineage>
        <taxon>Archaea</taxon>
        <taxon>Methanobacteriati</taxon>
        <taxon>Methanobacteriota</taxon>
        <taxon>Stenosarchaea group</taxon>
        <taxon>Halobacteria</taxon>
        <taxon>Halobacteriales</taxon>
        <taxon>Haloferacaceae</taxon>
        <taxon>Haloferax</taxon>
    </lineage>
</organism>
<dbReference type="AlphaFoldDB" id="A0A1H7TG18"/>
<evidence type="ECO:0000313" key="2">
    <source>
        <dbReference type="Proteomes" id="UP000183894"/>
    </source>
</evidence>
<name>A0A1H7TG18_HALLR</name>
<gene>
    <name evidence="1" type="ORF">SAMN04488691_10917</name>
</gene>
<accession>A0A1H7TG18</accession>
<reference evidence="1 2" key="1">
    <citation type="submission" date="2016-10" db="EMBL/GenBank/DDBJ databases">
        <authorList>
            <person name="de Groot N.N."/>
        </authorList>
    </citation>
    <scope>NUCLEOTIDE SEQUENCE [LARGE SCALE GENOMIC DNA]</scope>
    <source>
        <strain evidence="1 2">CDM_5</strain>
    </source>
</reference>
<evidence type="ECO:0000313" key="1">
    <source>
        <dbReference type="EMBL" id="SEL83286.1"/>
    </source>
</evidence>
<sequence length="33" mass="3571">MSPALSRGTLEFDYGDLVVDVDTVGTVEIRDAE</sequence>